<keyword evidence="10" id="KW-1185">Reference proteome</keyword>
<dbReference type="InterPro" id="IPR036249">
    <property type="entry name" value="Thioredoxin-like_sf"/>
</dbReference>
<keyword evidence="7" id="KW-1133">Transmembrane helix</keyword>
<dbReference type="InParanoid" id="A0A3P8VZJ3"/>
<evidence type="ECO:0000256" key="6">
    <source>
        <dbReference type="ARBA" id="ARBA00023284"/>
    </source>
</evidence>
<evidence type="ECO:0000256" key="1">
    <source>
        <dbReference type="ARBA" id="ARBA00004496"/>
    </source>
</evidence>
<reference evidence="9" key="2">
    <citation type="submission" date="2025-08" db="UniProtKB">
        <authorList>
            <consortium name="Ensembl"/>
        </authorList>
    </citation>
    <scope>IDENTIFICATION</scope>
</reference>
<evidence type="ECO:0000256" key="5">
    <source>
        <dbReference type="ARBA" id="ARBA00023157"/>
    </source>
</evidence>
<feature type="transmembrane region" description="Helical" evidence="7">
    <location>
        <begin position="113"/>
        <end position="134"/>
    </location>
</feature>
<keyword evidence="5" id="KW-1015">Disulfide bond</keyword>
<keyword evidence="7" id="KW-0812">Transmembrane</keyword>
<dbReference type="FunCoup" id="A0A3P8VZJ3">
    <property type="interactions" value="1354"/>
</dbReference>
<name>A0A3P8VZJ3_CYNSE</name>
<dbReference type="InterPro" id="IPR010357">
    <property type="entry name" value="TXNDC17_dom"/>
</dbReference>
<dbReference type="Proteomes" id="UP000265120">
    <property type="component" value="Chromosome 4"/>
</dbReference>
<dbReference type="Gene3D" id="3.40.30.10">
    <property type="entry name" value="Glutaredoxin"/>
    <property type="match status" value="1"/>
</dbReference>
<dbReference type="CDD" id="cd02952">
    <property type="entry name" value="TRP14_like"/>
    <property type="match status" value="1"/>
</dbReference>
<dbReference type="Ensembl" id="ENSCSET00000020939.1">
    <property type="protein sequence ID" value="ENSCSEP00000020678.1"/>
    <property type="gene ID" value="ENSCSEG00000013198.1"/>
</dbReference>
<dbReference type="InterPro" id="IPR045108">
    <property type="entry name" value="TXNDC17-like"/>
</dbReference>
<reference evidence="9" key="3">
    <citation type="submission" date="2025-09" db="UniProtKB">
        <authorList>
            <consortium name="Ensembl"/>
        </authorList>
    </citation>
    <scope>IDENTIFICATION</scope>
</reference>
<comment type="similarity">
    <text evidence="2">Belongs to the thioredoxin family.</text>
</comment>
<keyword evidence="4" id="KW-0963">Cytoplasm</keyword>
<dbReference type="PANTHER" id="PTHR12452:SF0">
    <property type="entry name" value="THIOREDOXIN DOMAIN-CONTAINING PROTEIN 17"/>
    <property type="match status" value="1"/>
</dbReference>
<organism evidence="9 10">
    <name type="scientific">Cynoglossus semilaevis</name>
    <name type="common">Tongue sole</name>
    <dbReference type="NCBI Taxonomy" id="244447"/>
    <lineage>
        <taxon>Eukaryota</taxon>
        <taxon>Metazoa</taxon>
        <taxon>Chordata</taxon>
        <taxon>Craniata</taxon>
        <taxon>Vertebrata</taxon>
        <taxon>Euteleostomi</taxon>
        <taxon>Actinopterygii</taxon>
        <taxon>Neopterygii</taxon>
        <taxon>Teleostei</taxon>
        <taxon>Neoteleostei</taxon>
        <taxon>Acanthomorphata</taxon>
        <taxon>Carangaria</taxon>
        <taxon>Pleuronectiformes</taxon>
        <taxon>Pleuronectoidei</taxon>
        <taxon>Cynoglossidae</taxon>
        <taxon>Cynoglossinae</taxon>
        <taxon>Cynoglossus</taxon>
    </lineage>
</organism>
<dbReference type="AlphaFoldDB" id="A0A3P8VZJ3"/>
<dbReference type="GO" id="GO:0005829">
    <property type="term" value="C:cytosol"/>
    <property type="evidence" value="ECO:0007669"/>
    <property type="project" value="TreeGrafter"/>
</dbReference>
<reference evidence="9 10" key="1">
    <citation type="journal article" date="2014" name="Nat. Genet.">
        <title>Whole-genome sequence of a flatfish provides insights into ZW sex chromosome evolution and adaptation to a benthic lifestyle.</title>
        <authorList>
            <person name="Chen S."/>
            <person name="Zhang G."/>
            <person name="Shao C."/>
            <person name="Huang Q."/>
            <person name="Liu G."/>
            <person name="Zhang P."/>
            <person name="Song W."/>
            <person name="An N."/>
            <person name="Chalopin D."/>
            <person name="Volff J.N."/>
            <person name="Hong Y."/>
            <person name="Li Q."/>
            <person name="Sha Z."/>
            <person name="Zhou H."/>
            <person name="Xie M."/>
            <person name="Yu Q."/>
            <person name="Liu Y."/>
            <person name="Xiang H."/>
            <person name="Wang N."/>
            <person name="Wu K."/>
            <person name="Yang C."/>
            <person name="Zhou Q."/>
            <person name="Liao X."/>
            <person name="Yang L."/>
            <person name="Hu Q."/>
            <person name="Zhang J."/>
            <person name="Meng L."/>
            <person name="Jin L."/>
            <person name="Tian Y."/>
            <person name="Lian J."/>
            <person name="Yang J."/>
            <person name="Miao G."/>
            <person name="Liu S."/>
            <person name="Liang Z."/>
            <person name="Yan F."/>
            <person name="Li Y."/>
            <person name="Sun B."/>
            <person name="Zhang H."/>
            <person name="Zhang J."/>
            <person name="Zhu Y."/>
            <person name="Du M."/>
            <person name="Zhao Y."/>
            <person name="Schartl M."/>
            <person name="Tang Q."/>
            <person name="Wang J."/>
        </authorList>
    </citation>
    <scope>NUCLEOTIDE SEQUENCE</scope>
</reference>
<evidence type="ECO:0000256" key="3">
    <source>
        <dbReference type="ARBA" id="ARBA00016949"/>
    </source>
</evidence>
<dbReference type="STRING" id="244447.ENSCSEP00000020678"/>
<evidence type="ECO:0000256" key="7">
    <source>
        <dbReference type="SAM" id="Phobius"/>
    </source>
</evidence>
<evidence type="ECO:0000313" key="10">
    <source>
        <dbReference type="Proteomes" id="UP000265120"/>
    </source>
</evidence>
<protein>
    <recommendedName>
        <fullName evidence="3">Thioredoxin domain-containing protein 17</fullName>
    </recommendedName>
</protein>
<dbReference type="Pfam" id="PF06110">
    <property type="entry name" value="TXD17-like_Trx"/>
    <property type="match status" value="1"/>
</dbReference>
<evidence type="ECO:0000256" key="2">
    <source>
        <dbReference type="ARBA" id="ARBA00008987"/>
    </source>
</evidence>
<sequence>MSQFEEVNVHGYEEFCQAIAERKGKDIFVYFSGNKDAEGKSWCPDCVKAEPVVRGEMSNLPDGSVFIYCQVGERTYWKNPNNDFKKNLKLTGVPTLMRYGTVRKNCRLTLSSTFLNGLFIFVYISLCVSLRSWWRRSVSKATL</sequence>
<evidence type="ECO:0000313" key="9">
    <source>
        <dbReference type="Ensembl" id="ENSCSEP00000020678.1"/>
    </source>
</evidence>
<dbReference type="SUPFAM" id="SSF52833">
    <property type="entry name" value="Thioredoxin-like"/>
    <property type="match status" value="1"/>
</dbReference>
<keyword evidence="7" id="KW-0472">Membrane</keyword>
<proteinExistence type="inferred from homology"/>
<evidence type="ECO:0000259" key="8">
    <source>
        <dbReference type="Pfam" id="PF06110"/>
    </source>
</evidence>
<dbReference type="GO" id="GO:0047134">
    <property type="term" value="F:protein-disulfide reductase [NAD(P)H] activity"/>
    <property type="evidence" value="ECO:0007669"/>
    <property type="project" value="InterPro"/>
</dbReference>
<dbReference type="FunFam" id="3.40.30.10:FF:000124">
    <property type="entry name" value="Thioredoxin domain-containing 17"/>
    <property type="match status" value="1"/>
</dbReference>
<dbReference type="GeneTree" id="ENSGT00390000012195"/>
<keyword evidence="6" id="KW-0676">Redox-active center</keyword>
<evidence type="ECO:0000256" key="4">
    <source>
        <dbReference type="ARBA" id="ARBA00022490"/>
    </source>
</evidence>
<accession>A0A3P8VZJ3</accession>
<feature type="domain" description="Thioredoxin" evidence="8">
    <location>
        <begin position="9"/>
        <end position="104"/>
    </location>
</feature>
<dbReference type="PANTHER" id="PTHR12452">
    <property type="entry name" value="42-9-9 PROTEIN-RELATED"/>
    <property type="match status" value="1"/>
</dbReference>
<comment type="subcellular location">
    <subcellularLocation>
        <location evidence="1">Cytoplasm</location>
    </subcellularLocation>
</comment>